<keyword evidence="5 9" id="KW-0812">Transmembrane</keyword>
<dbReference type="InterPro" id="IPR037294">
    <property type="entry name" value="ABC_BtuC-like"/>
</dbReference>
<evidence type="ECO:0000256" key="1">
    <source>
        <dbReference type="ARBA" id="ARBA00004651"/>
    </source>
</evidence>
<evidence type="ECO:0000256" key="8">
    <source>
        <dbReference type="SAM" id="MobiDB-lite"/>
    </source>
</evidence>
<evidence type="ECO:0000256" key="4">
    <source>
        <dbReference type="ARBA" id="ARBA00022475"/>
    </source>
</evidence>
<feature type="transmembrane region" description="Helical" evidence="9">
    <location>
        <begin position="186"/>
        <end position="203"/>
    </location>
</feature>
<dbReference type="GO" id="GO:0005886">
    <property type="term" value="C:plasma membrane"/>
    <property type="evidence" value="ECO:0007669"/>
    <property type="project" value="UniProtKB-SubCell"/>
</dbReference>
<feature type="transmembrane region" description="Helical" evidence="9">
    <location>
        <begin position="395"/>
        <end position="416"/>
    </location>
</feature>
<evidence type="ECO:0000313" key="11">
    <source>
        <dbReference type="Proteomes" id="UP000307768"/>
    </source>
</evidence>
<feature type="transmembrane region" description="Helical" evidence="9">
    <location>
        <begin position="236"/>
        <end position="257"/>
    </location>
</feature>
<dbReference type="Gene3D" id="1.10.3470.10">
    <property type="entry name" value="ABC transporter involved in vitamin B12 uptake, BtuC"/>
    <property type="match status" value="1"/>
</dbReference>
<feature type="compositionally biased region" description="Basic residues" evidence="8">
    <location>
        <begin position="42"/>
        <end position="51"/>
    </location>
</feature>
<evidence type="ECO:0000256" key="3">
    <source>
        <dbReference type="ARBA" id="ARBA00022448"/>
    </source>
</evidence>
<dbReference type="SUPFAM" id="SSF81345">
    <property type="entry name" value="ABC transporter involved in vitamin B12 uptake, BtuC"/>
    <property type="match status" value="1"/>
</dbReference>
<organism evidence="10 11">
    <name type="scientific">Mumia zhuanghuii</name>
    <dbReference type="NCBI Taxonomy" id="2585211"/>
    <lineage>
        <taxon>Bacteria</taxon>
        <taxon>Bacillati</taxon>
        <taxon>Actinomycetota</taxon>
        <taxon>Actinomycetes</taxon>
        <taxon>Propionibacteriales</taxon>
        <taxon>Nocardioidaceae</taxon>
        <taxon>Mumia</taxon>
    </lineage>
</organism>
<evidence type="ECO:0000313" key="10">
    <source>
        <dbReference type="EMBL" id="KAA1425492.1"/>
    </source>
</evidence>
<dbReference type="Pfam" id="PF01032">
    <property type="entry name" value="FecCD"/>
    <property type="match status" value="1"/>
</dbReference>
<feature type="transmembrane region" description="Helical" evidence="9">
    <location>
        <begin position="263"/>
        <end position="280"/>
    </location>
</feature>
<evidence type="ECO:0000256" key="9">
    <source>
        <dbReference type="SAM" id="Phobius"/>
    </source>
</evidence>
<feature type="transmembrane region" description="Helical" evidence="9">
    <location>
        <begin position="97"/>
        <end position="122"/>
    </location>
</feature>
<accession>A0A5Q6S520</accession>
<dbReference type="PANTHER" id="PTHR30472:SF24">
    <property type="entry name" value="FERRIC ENTEROBACTIN TRANSPORT SYSTEM PERMEASE PROTEIN FEPG"/>
    <property type="match status" value="1"/>
</dbReference>
<dbReference type="EMBL" id="VDFQ02000001">
    <property type="protein sequence ID" value="KAA1425492.1"/>
    <property type="molecule type" value="Genomic_DNA"/>
</dbReference>
<feature type="transmembrane region" description="Helical" evidence="9">
    <location>
        <begin position="209"/>
        <end position="229"/>
    </location>
</feature>
<dbReference type="PANTHER" id="PTHR30472">
    <property type="entry name" value="FERRIC ENTEROBACTIN TRANSPORT SYSTEM PERMEASE PROTEIN"/>
    <property type="match status" value="1"/>
</dbReference>
<name>A0A5Q6S520_9ACTN</name>
<keyword evidence="6 9" id="KW-1133">Transmembrane helix</keyword>
<dbReference type="OrthoDB" id="4455417at2"/>
<gene>
    <name evidence="10" type="ORF">FE697_003185</name>
</gene>
<feature type="transmembrane region" description="Helical" evidence="9">
    <location>
        <begin position="367"/>
        <end position="389"/>
    </location>
</feature>
<dbReference type="GO" id="GO:0022857">
    <property type="term" value="F:transmembrane transporter activity"/>
    <property type="evidence" value="ECO:0007669"/>
    <property type="project" value="InterPro"/>
</dbReference>
<evidence type="ECO:0000256" key="7">
    <source>
        <dbReference type="ARBA" id="ARBA00023136"/>
    </source>
</evidence>
<evidence type="ECO:0000256" key="5">
    <source>
        <dbReference type="ARBA" id="ARBA00022692"/>
    </source>
</evidence>
<dbReference type="CDD" id="cd06550">
    <property type="entry name" value="TM_ABC_iron-siderophores_like"/>
    <property type="match status" value="1"/>
</dbReference>
<sequence>MAHRPRPAVDPRVLGPDRPRDPPAVGRDRTHGGAAGRDIGRCRHRAGRGTRAHRDGATAEGERAVTAARTLRRESSELSGYAAAVVRTRGGRLSRRVHVRSAVVCAVLGAICLVLGVVALGLGEVQLSAADVVRALLTETSPLVETLVVEWRLPRVLLALLCGAALGAGGAIFQSLTRNPLGSPDVIGFDAGAYTGAVMAIVAGGTLAYVVPGALVGGILTALTVYLLAYRRGVQGFRLIVVGIAVTAVLGSLNTYLIVEAELWRAQMAAIWGAGSLNGLDWSDVRVVAVALAVIVGPLMWFGSRLRVMEMGDDAATALGVRVERDRLALIVLGVSLTSVVTAVAGPIVFVSLCAPQIAKRVTRTAGVALVPAAFMGATLLLVCDVVALHAFAPTILPVGLLTVVLGGCYLVWLLVSQARKEIA</sequence>
<evidence type="ECO:0000256" key="2">
    <source>
        <dbReference type="ARBA" id="ARBA00007935"/>
    </source>
</evidence>
<reference evidence="10 11" key="1">
    <citation type="submission" date="2019-09" db="EMBL/GenBank/DDBJ databases">
        <title>Mumia zhuanghuii sp. nov. isolated from the intestinal contents of plateau pika (Ochotona curzoniae) in the Qinghai-Tibet plateau of China.</title>
        <authorList>
            <person name="Tian Z."/>
        </authorList>
    </citation>
    <scope>NUCLEOTIDE SEQUENCE [LARGE SCALE GENOMIC DNA]</scope>
    <source>
        <strain evidence="11">350</strain>
    </source>
</reference>
<keyword evidence="4" id="KW-1003">Cell membrane</keyword>
<feature type="compositionally biased region" description="Basic and acidic residues" evidence="8">
    <location>
        <begin position="15"/>
        <end position="31"/>
    </location>
</feature>
<proteinExistence type="inferred from homology"/>
<comment type="similarity">
    <text evidence="2">Belongs to the binding-protein-dependent transport system permease family. FecCD subfamily.</text>
</comment>
<feature type="region of interest" description="Disordered" evidence="8">
    <location>
        <begin position="1"/>
        <end position="64"/>
    </location>
</feature>
<keyword evidence="3" id="KW-0813">Transport</keyword>
<protein>
    <submittedName>
        <fullName evidence="10">Iron chelate uptake ABC transporter family permease subunit</fullName>
    </submittedName>
</protein>
<dbReference type="InterPro" id="IPR000522">
    <property type="entry name" value="ABC_transptr_permease_BtuC"/>
</dbReference>
<evidence type="ECO:0000256" key="6">
    <source>
        <dbReference type="ARBA" id="ARBA00022989"/>
    </source>
</evidence>
<dbReference type="Proteomes" id="UP000307768">
    <property type="component" value="Unassembled WGS sequence"/>
</dbReference>
<keyword evidence="7 9" id="KW-0472">Membrane</keyword>
<feature type="transmembrane region" description="Helical" evidence="9">
    <location>
        <begin position="328"/>
        <end position="355"/>
    </location>
</feature>
<dbReference type="AlphaFoldDB" id="A0A5Q6S520"/>
<dbReference type="GO" id="GO:0033214">
    <property type="term" value="P:siderophore-iron import into cell"/>
    <property type="evidence" value="ECO:0007669"/>
    <property type="project" value="TreeGrafter"/>
</dbReference>
<comment type="caution">
    <text evidence="10">The sequence shown here is derived from an EMBL/GenBank/DDBJ whole genome shotgun (WGS) entry which is preliminary data.</text>
</comment>
<feature type="transmembrane region" description="Helical" evidence="9">
    <location>
        <begin position="156"/>
        <end position="174"/>
    </location>
</feature>
<comment type="subcellular location">
    <subcellularLocation>
        <location evidence="1">Cell membrane</location>
        <topology evidence="1">Multi-pass membrane protein</topology>
    </subcellularLocation>
</comment>
<feature type="compositionally biased region" description="Basic and acidic residues" evidence="8">
    <location>
        <begin position="52"/>
        <end position="63"/>
    </location>
</feature>
<feature type="transmembrane region" description="Helical" evidence="9">
    <location>
        <begin position="287"/>
        <end position="308"/>
    </location>
</feature>